<evidence type="ECO:0000256" key="1">
    <source>
        <dbReference type="SAM" id="SignalP"/>
    </source>
</evidence>
<dbReference type="KEGG" id="msaa:QYS49_08485"/>
<feature type="chain" id="PRO_5041355226" description="Adhesin domain-containing protein" evidence="1">
    <location>
        <begin position="19"/>
        <end position="301"/>
    </location>
</feature>
<evidence type="ECO:0000313" key="3">
    <source>
        <dbReference type="Proteomes" id="UP001230496"/>
    </source>
</evidence>
<dbReference type="Proteomes" id="UP001230496">
    <property type="component" value="Chromosome"/>
</dbReference>
<evidence type="ECO:0008006" key="4">
    <source>
        <dbReference type="Google" id="ProtNLM"/>
    </source>
</evidence>
<dbReference type="RefSeq" id="WP_308349800.1">
    <property type="nucleotide sequence ID" value="NZ_CP129971.1"/>
</dbReference>
<keyword evidence="3" id="KW-1185">Reference proteome</keyword>
<gene>
    <name evidence="2" type="ORF">QYS49_08485</name>
</gene>
<name>A0AA49GBG4_9BACT</name>
<accession>A0AA49GBG4</accession>
<dbReference type="AlphaFoldDB" id="A0AA49GBG4"/>
<proteinExistence type="predicted"/>
<reference evidence="2 3" key="1">
    <citation type="submission" date="2023-08" db="EMBL/GenBank/DDBJ databases">
        <title>Comparative genomics and taxonomic characterization of three novel marine species of genus Marivirga.</title>
        <authorList>
            <person name="Muhammad N."/>
            <person name="Kim S.-G."/>
        </authorList>
    </citation>
    <scope>NUCLEOTIDE SEQUENCE [LARGE SCALE GENOMIC DNA]</scope>
    <source>
        <strain evidence="2 3">BDSF4-3</strain>
    </source>
</reference>
<dbReference type="EMBL" id="CP129971">
    <property type="protein sequence ID" value="WKK77219.2"/>
    <property type="molecule type" value="Genomic_DNA"/>
</dbReference>
<sequence>MAKALQNILLFTSLSFLASTVVGQELHKHFELKESKGIDKIELKVSTKAGKSFLNAVDTDEPILILGASENDVAASSFKIEKLQNTQKVDAELTCKSHMGLNFTESVASNFFSSSEQIHDIWQINLSEHQAFDLNLSFLMGEANVDLSRLAVDRLKIKSASADVKLTYNEAIMNSIAMDTFFVKVNFGNIEVKDLNYALAKEIIAEVGFGTISIDCGSDWKMNSRVTASVGAGNLNILLPPKEIPVIIRINNSPLCNIRMAENFEKIGHNIFGNQAYIDNPEESLEFLLDVGMGNIAFKNR</sequence>
<keyword evidence="1" id="KW-0732">Signal</keyword>
<evidence type="ECO:0000313" key="2">
    <source>
        <dbReference type="EMBL" id="WKK77219.2"/>
    </source>
</evidence>
<organism evidence="2 3">
    <name type="scientific">Marivirga salinarum</name>
    <dbReference type="NCBI Taxonomy" id="3059078"/>
    <lineage>
        <taxon>Bacteria</taxon>
        <taxon>Pseudomonadati</taxon>
        <taxon>Bacteroidota</taxon>
        <taxon>Cytophagia</taxon>
        <taxon>Cytophagales</taxon>
        <taxon>Marivirgaceae</taxon>
        <taxon>Marivirga</taxon>
    </lineage>
</organism>
<protein>
    <recommendedName>
        <fullName evidence="4">Adhesin domain-containing protein</fullName>
    </recommendedName>
</protein>
<feature type="signal peptide" evidence="1">
    <location>
        <begin position="1"/>
        <end position="18"/>
    </location>
</feature>